<keyword evidence="2 5" id="KW-0378">Hydrolase</keyword>
<dbReference type="GO" id="GO:0005524">
    <property type="term" value="F:ATP binding"/>
    <property type="evidence" value="ECO:0007669"/>
    <property type="project" value="UniProtKB-UniRule"/>
</dbReference>
<feature type="domain" description="UvrD-like helicase ATP-binding" evidence="6">
    <location>
        <begin position="142"/>
        <end position="633"/>
    </location>
</feature>
<dbReference type="AlphaFoldDB" id="A0A0G4E4J4"/>
<dbReference type="GO" id="GO:0016787">
    <property type="term" value="F:hydrolase activity"/>
    <property type="evidence" value="ECO:0007669"/>
    <property type="project" value="UniProtKB-UniRule"/>
</dbReference>
<dbReference type="InterPro" id="IPR014016">
    <property type="entry name" value="UvrD-like_ATP-bd"/>
</dbReference>
<reference evidence="7" key="2">
    <citation type="submission" date="2015-06" db="EMBL/GenBank/DDBJ databases">
        <title>Environmentally co-occuring mercury resistance plasmids are genetically and phenotypically diverse and confer variable context-dependent fitness effects.</title>
        <authorList>
            <person name="Hall J.P.J."/>
            <person name="Harrison E."/>
            <person name="Lilley A.K."/>
            <person name="Paterson S."/>
            <person name="Spiers A.J."/>
            <person name="Brockhurst M.A."/>
        </authorList>
    </citation>
    <scope>NUCLEOTIDE SEQUENCE [LARGE SCALE GENOMIC DNA]</scope>
    <source>
        <strain evidence="7">SBW25</strain>
        <plasmid evidence="7">pQBR57</plasmid>
    </source>
</reference>
<reference evidence="7" key="1">
    <citation type="submission" date="2014-12" db="EMBL/GenBank/DDBJ databases">
        <authorList>
            <person name="Hall J."/>
        </authorList>
    </citation>
    <scope>NUCLEOTIDE SEQUENCE [LARGE SCALE GENOMIC DNA]</scope>
    <source>
        <strain evidence="7">SBW25</strain>
        <plasmid evidence="7">pQBR57</plasmid>
    </source>
</reference>
<sequence>MKCTGFSGTSSHPSPMILSNQYLKGIQVSNKTAPGNGQDSNNGMLASLSAWFMSAVNGTHPESYRSGFKHGYLKGKETAKPAVAAPATVKREFTIRLEDARSNLDPKVQFDALLLDDGRMRVPPGVVKQFKADTLANLGEDHQPTDEQWKAILSPTTSAVTIGIAGTGKTFVMMLRAVFLHVYLRIPLEEMTILAVTKDSRFDVIAELTRLFARWGYDLSREQSLELVKTPRGALLQITRSIPPLRDVVPFELIGLLDAGDEDGRPFDPRLSTEQMEMVDGAYQAAYAKSMSFAQSIQILFTETVSLPRASADNAQLVRYSDLGSARLADDELLTKIVTSSWYSAGHWPVPEIEPQIMQLKVMGKTVHANGYFQALDAHVVLGFPKDTSRDTCRSGSDVPLFEECLGKRAFLQRFANQRIIWVDSPEQLNSVVSSALAMPQTAPRFVVRVKGLDRPMGVAECMYQTAALIETLGLNPPAAISQLRFMPTDPDARFFECTAKFWPHFEAHLMAAQPPVMTINRLFLTFGEHGQQNLKSVPTECLKSMRNILTDELQDVTFGTGEFIKAVMRENRHRIEVDSIEDKPLSIFACGDDFQTAHGTQGATPKYLTEFKSQFPSKGYVLNLLGLNFRSQQGIIFSAHALILGIPAVSMYAPASAASEENFPVEVHDLSANTFMSLFNTHYAAGDSILILAANPDDYRLSEAFVNVVVEQDKLENPNDRRVRVRAAQRSKGLEADTVIILGDFVAATSTWAKNQIFRAARTVETDDQSPFDVIQQNELYRLSHIAITRARKRAHWLLGKDAADSAHRLKASTRIGNVQGSFIDHR</sequence>
<evidence type="ECO:0000256" key="3">
    <source>
        <dbReference type="ARBA" id="ARBA00022806"/>
    </source>
</evidence>
<dbReference type="PANTHER" id="PTHR11070">
    <property type="entry name" value="UVRD / RECB / PCRA DNA HELICASE FAMILY MEMBER"/>
    <property type="match status" value="1"/>
</dbReference>
<evidence type="ECO:0000256" key="2">
    <source>
        <dbReference type="ARBA" id="ARBA00022801"/>
    </source>
</evidence>
<dbReference type="InterPro" id="IPR027417">
    <property type="entry name" value="P-loop_NTPase"/>
</dbReference>
<keyword evidence="4 5" id="KW-0067">ATP-binding</keyword>
<gene>
    <name evidence="7" type="ORF">PQBR57_0131</name>
</gene>
<dbReference type="RefSeq" id="WP_192963288.1">
    <property type="nucleotide sequence ID" value="NZ_LN713926.1"/>
</dbReference>
<organism evidence="7">
    <name type="scientific">Pseudomonas fluorescens (strain SBW25)</name>
    <dbReference type="NCBI Taxonomy" id="216595"/>
    <lineage>
        <taxon>Bacteria</taxon>
        <taxon>Pseudomonadati</taxon>
        <taxon>Pseudomonadota</taxon>
        <taxon>Gammaproteobacteria</taxon>
        <taxon>Pseudomonadales</taxon>
        <taxon>Pseudomonadaceae</taxon>
        <taxon>Pseudomonas</taxon>
    </lineage>
</organism>
<keyword evidence="7" id="KW-0614">Plasmid</keyword>
<evidence type="ECO:0000256" key="4">
    <source>
        <dbReference type="ARBA" id="ARBA00022840"/>
    </source>
</evidence>
<evidence type="ECO:0000256" key="5">
    <source>
        <dbReference type="PROSITE-ProRule" id="PRU00560"/>
    </source>
</evidence>
<keyword evidence="3 5" id="KW-0347">Helicase</keyword>
<protein>
    <recommendedName>
        <fullName evidence="6">UvrD-like helicase ATP-binding domain-containing protein</fullName>
    </recommendedName>
</protein>
<name>A0A0G4E4J4_PSEFS</name>
<geneLocation type="plasmid" evidence="7">
    <name>pQBR57</name>
</geneLocation>
<evidence type="ECO:0000256" key="1">
    <source>
        <dbReference type="ARBA" id="ARBA00022741"/>
    </source>
</evidence>
<dbReference type="EMBL" id="LN713926">
    <property type="protein sequence ID" value="CEK42084.1"/>
    <property type="molecule type" value="Genomic_DNA"/>
</dbReference>
<dbReference type="GO" id="GO:0003678">
    <property type="term" value="F:DNA helicase activity"/>
    <property type="evidence" value="ECO:0007669"/>
    <property type="project" value="InterPro"/>
</dbReference>
<evidence type="ECO:0000313" key="7">
    <source>
        <dbReference type="EMBL" id="CEK42084.1"/>
    </source>
</evidence>
<dbReference type="InterPro" id="IPR000212">
    <property type="entry name" value="DNA_helicase_UvrD/REP"/>
</dbReference>
<dbReference type="GO" id="GO:0003677">
    <property type="term" value="F:DNA binding"/>
    <property type="evidence" value="ECO:0007669"/>
    <property type="project" value="InterPro"/>
</dbReference>
<accession>A0A0G4E4J4</accession>
<evidence type="ECO:0000259" key="6">
    <source>
        <dbReference type="PROSITE" id="PS51198"/>
    </source>
</evidence>
<dbReference type="SUPFAM" id="SSF52540">
    <property type="entry name" value="P-loop containing nucleoside triphosphate hydrolases"/>
    <property type="match status" value="1"/>
</dbReference>
<dbReference type="Gene3D" id="3.40.50.300">
    <property type="entry name" value="P-loop containing nucleotide triphosphate hydrolases"/>
    <property type="match status" value="3"/>
</dbReference>
<proteinExistence type="predicted"/>
<dbReference type="PROSITE" id="PS51198">
    <property type="entry name" value="UVRD_HELICASE_ATP_BIND"/>
    <property type="match status" value="1"/>
</dbReference>
<feature type="binding site" evidence="5">
    <location>
        <begin position="163"/>
        <end position="170"/>
    </location>
    <ligand>
        <name>ATP</name>
        <dbReference type="ChEBI" id="CHEBI:30616"/>
    </ligand>
</feature>
<keyword evidence="1 5" id="KW-0547">Nucleotide-binding</keyword>